<evidence type="ECO:0000313" key="3">
    <source>
        <dbReference type="EMBL" id="TVO77818.1"/>
    </source>
</evidence>
<dbReference type="Proteomes" id="UP000316649">
    <property type="component" value="Unassembled WGS sequence"/>
</dbReference>
<dbReference type="InterPro" id="IPR006311">
    <property type="entry name" value="TAT_signal"/>
</dbReference>
<dbReference type="PANTHER" id="PTHR43312">
    <property type="entry name" value="D-THREO-ALDOSE 1-DEHYDROGENASE"/>
    <property type="match status" value="1"/>
</dbReference>
<evidence type="ECO:0000256" key="1">
    <source>
        <dbReference type="SAM" id="Phobius"/>
    </source>
</evidence>
<dbReference type="Gene3D" id="3.20.20.100">
    <property type="entry name" value="NADP-dependent oxidoreductase domain"/>
    <property type="match status" value="1"/>
</dbReference>
<dbReference type="InterPro" id="IPR053135">
    <property type="entry name" value="AKR2_Oxidoreductase"/>
</dbReference>
<keyword evidence="1" id="KW-1133">Transmembrane helix</keyword>
<feature type="transmembrane region" description="Helical" evidence="1">
    <location>
        <begin position="12"/>
        <end position="32"/>
    </location>
</feature>
<protein>
    <submittedName>
        <fullName evidence="3">Aldo/keto reductase</fullName>
    </submittedName>
</protein>
<accession>A0A557SK58</accession>
<dbReference type="EMBL" id="VMNH01000004">
    <property type="protein sequence ID" value="TVO77818.1"/>
    <property type="molecule type" value="Genomic_DNA"/>
</dbReference>
<evidence type="ECO:0000259" key="2">
    <source>
        <dbReference type="Pfam" id="PF00248"/>
    </source>
</evidence>
<dbReference type="AlphaFoldDB" id="A0A557SK58"/>
<sequence>MIDKNLISRRQFIYLSSYLAAGLVLPIETFAADQQIYKTIPKSGEQLPVIGMGTSRTFEARNDPALLAQLQQVMQTFFDLGGGMIDSSPMYGSAQQVIGTLLPNIKGDKKLFSATKVWIDGQQAGIEQMETSRQQWGIKQFDLMQIHNLVDWQNHLETLNQLKTDGKIRYTGITTSHGRSHNQLERILKQHDFDFLQLTYNIGDREVESNLLPLAQERGIAVIINRPYQRGSLFRQVKGKALPEWAKEFDCNSWGQYFLKFAVSHPAVTCAIPATTKAKHMIDNMQAGKGRLPNKKQREMMIKYLGSI</sequence>
<reference evidence="3 4" key="1">
    <citation type="submission" date="2019-07" db="EMBL/GenBank/DDBJ databases">
        <title>The pathways for chlorine oxyanion respiration interact through the shared metabolite chlorate.</title>
        <authorList>
            <person name="Barnum T.P."/>
            <person name="Cheng Y."/>
            <person name="Hill K.A."/>
            <person name="Lucas L.N."/>
            <person name="Carlson H.K."/>
            <person name="Coates J.D."/>
        </authorList>
    </citation>
    <scope>NUCLEOTIDE SEQUENCE [LARGE SCALE GENOMIC DNA]</scope>
    <source>
        <strain evidence="3 4">BK-1</strain>
    </source>
</reference>
<dbReference type="CDD" id="cd19095">
    <property type="entry name" value="AKR_PA4992-like"/>
    <property type="match status" value="1"/>
</dbReference>
<proteinExistence type="predicted"/>
<dbReference type="Pfam" id="PF00248">
    <property type="entry name" value="Aldo_ket_red"/>
    <property type="match status" value="1"/>
</dbReference>
<name>A0A557SK58_9GAMM</name>
<evidence type="ECO:0000313" key="4">
    <source>
        <dbReference type="Proteomes" id="UP000316649"/>
    </source>
</evidence>
<dbReference type="RefSeq" id="WP_144357542.1">
    <property type="nucleotide sequence ID" value="NZ_VMNH01000004.1"/>
</dbReference>
<keyword evidence="1" id="KW-0472">Membrane</keyword>
<dbReference type="InterPro" id="IPR023210">
    <property type="entry name" value="NADP_OxRdtase_dom"/>
</dbReference>
<dbReference type="PROSITE" id="PS51318">
    <property type="entry name" value="TAT"/>
    <property type="match status" value="1"/>
</dbReference>
<dbReference type="InterPro" id="IPR036812">
    <property type="entry name" value="NAD(P)_OxRdtase_dom_sf"/>
</dbReference>
<comment type="caution">
    <text evidence="3">The sequence shown here is derived from an EMBL/GenBank/DDBJ whole genome shotgun (WGS) entry which is preliminary data.</text>
</comment>
<dbReference type="PANTHER" id="PTHR43312:SF1">
    <property type="entry name" value="NADP-DEPENDENT OXIDOREDUCTASE DOMAIN-CONTAINING PROTEIN"/>
    <property type="match status" value="1"/>
</dbReference>
<organism evidence="3 4">
    <name type="scientific">Sedimenticola selenatireducens</name>
    <dbReference type="NCBI Taxonomy" id="191960"/>
    <lineage>
        <taxon>Bacteria</taxon>
        <taxon>Pseudomonadati</taxon>
        <taxon>Pseudomonadota</taxon>
        <taxon>Gammaproteobacteria</taxon>
        <taxon>Chromatiales</taxon>
        <taxon>Sedimenticolaceae</taxon>
        <taxon>Sedimenticola</taxon>
    </lineage>
</organism>
<dbReference type="SUPFAM" id="SSF51430">
    <property type="entry name" value="NAD(P)-linked oxidoreductase"/>
    <property type="match status" value="1"/>
</dbReference>
<keyword evidence="4" id="KW-1185">Reference proteome</keyword>
<keyword evidence="1" id="KW-0812">Transmembrane</keyword>
<feature type="domain" description="NADP-dependent oxidoreductase" evidence="2">
    <location>
        <begin position="50"/>
        <end position="296"/>
    </location>
</feature>
<gene>
    <name evidence="3" type="ORF">FHP88_03190</name>
</gene>
<dbReference type="OrthoDB" id="8563187at2"/>